<dbReference type="Proteomes" id="UP001280121">
    <property type="component" value="Unassembled WGS sequence"/>
</dbReference>
<accession>A0AAE0CVR4</accession>
<sequence>MRLNSTEAEIVEVDHVWCLFVNQVWWFGVSWQTMVVWCLFVNQVWCWFGCGGVDLVVVGVGGVDLDLVVGLVDLKFGCGFGGFGCGFGGDNIGLEVAMVWFGGFGGGAGFVAVVVWVW</sequence>
<evidence type="ECO:0008006" key="4">
    <source>
        <dbReference type="Google" id="ProtNLM"/>
    </source>
</evidence>
<evidence type="ECO:0000313" key="2">
    <source>
        <dbReference type="EMBL" id="KAK2665337.1"/>
    </source>
</evidence>
<comment type="caution">
    <text evidence="2">The sequence shown here is derived from an EMBL/GenBank/DDBJ whole genome shotgun (WGS) entry which is preliminary data.</text>
</comment>
<reference evidence="2" key="1">
    <citation type="journal article" date="2023" name="Plant J.">
        <title>Genome sequences and population genomics provide insights into the demographic history, inbreeding, and mutation load of two 'living fossil' tree species of Dipteronia.</title>
        <authorList>
            <person name="Feng Y."/>
            <person name="Comes H.P."/>
            <person name="Chen J."/>
            <person name="Zhu S."/>
            <person name="Lu R."/>
            <person name="Zhang X."/>
            <person name="Li P."/>
            <person name="Qiu J."/>
            <person name="Olsen K.M."/>
            <person name="Qiu Y."/>
        </authorList>
    </citation>
    <scope>NUCLEOTIDE SEQUENCE</scope>
    <source>
        <strain evidence="2">KIB01</strain>
    </source>
</reference>
<evidence type="ECO:0000256" key="1">
    <source>
        <dbReference type="SAM" id="Phobius"/>
    </source>
</evidence>
<keyword evidence="1" id="KW-0472">Membrane</keyword>
<feature type="transmembrane region" description="Helical" evidence="1">
    <location>
        <begin position="97"/>
        <end position="117"/>
    </location>
</feature>
<dbReference type="EMBL" id="JANJYI010000001">
    <property type="protein sequence ID" value="KAK2665337.1"/>
    <property type="molecule type" value="Genomic_DNA"/>
</dbReference>
<keyword evidence="1" id="KW-0812">Transmembrane</keyword>
<evidence type="ECO:0000313" key="3">
    <source>
        <dbReference type="Proteomes" id="UP001280121"/>
    </source>
</evidence>
<organism evidence="2 3">
    <name type="scientific">Dipteronia dyeriana</name>
    <dbReference type="NCBI Taxonomy" id="168575"/>
    <lineage>
        <taxon>Eukaryota</taxon>
        <taxon>Viridiplantae</taxon>
        <taxon>Streptophyta</taxon>
        <taxon>Embryophyta</taxon>
        <taxon>Tracheophyta</taxon>
        <taxon>Spermatophyta</taxon>
        <taxon>Magnoliopsida</taxon>
        <taxon>eudicotyledons</taxon>
        <taxon>Gunneridae</taxon>
        <taxon>Pentapetalae</taxon>
        <taxon>rosids</taxon>
        <taxon>malvids</taxon>
        <taxon>Sapindales</taxon>
        <taxon>Sapindaceae</taxon>
        <taxon>Hippocastanoideae</taxon>
        <taxon>Acereae</taxon>
        <taxon>Dipteronia</taxon>
    </lineage>
</organism>
<proteinExistence type="predicted"/>
<keyword evidence="1" id="KW-1133">Transmembrane helix</keyword>
<dbReference type="AlphaFoldDB" id="A0AAE0CVR4"/>
<name>A0AAE0CVR4_9ROSI</name>
<keyword evidence="3" id="KW-1185">Reference proteome</keyword>
<protein>
    <recommendedName>
        <fullName evidence="4">Transmembrane protein</fullName>
    </recommendedName>
</protein>
<gene>
    <name evidence="2" type="ORF">Ddye_003911</name>
</gene>